<evidence type="ECO:0000313" key="2">
    <source>
        <dbReference type="EMBL" id="KAJ8907703.1"/>
    </source>
</evidence>
<evidence type="ECO:0000256" key="1">
    <source>
        <dbReference type="SAM" id="MobiDB-lite"/>
    </source>
</evidence>
<dbReference type="Proteomes" id="UP001157974">
    <property type="component" value="Unassembled WGS sequence"/>
</dbReference>
<feature type="compositionally biased region" description="Low complexity" evidence="1">
    <location>
        <begin position="92"/>
        <end position="102"/>
    </location>
</feature>
<keyword evidence="3" id="KW-1185">Reference proteome</keyword>
<protein>
    <submittedName>
        <fullName evidence="2">Uncharacterized protein</fullName>
    </submittedName>
</protein>
<reference evidence="2 3" key="1">
    <citation type="journal article" date="2023" name="Nat. Commun.">
        <title>Origin of minicircular mitochondrial genomes in red algae.</title>
        <authorList>
            <person name="Lee Y."/>
            <person name="Cho C.H."/>
            <person name="Lee Y.M."/>
            <person name="Park S.I."/>
            <person name="Yang J.H."/>
            <person name="West J.A."/>
            <person name="Bhattacharya D."/>
            <person name="Yoon H.S."/>
        </authorList>
    </citation>
    <scope>NUCLEOTIDE SEQUENCE [LARGE SCALE GENOMIC DNA]</scope>
    <source>
        <strain evidence="2 3">CCMP1338</strain>
        <tissue evidence="2">Whole cell</tissue>
    </source>
</reference>
<comment type="caution">
    <text evidence="2">The sequence shown here is derived from an EMBL/GenBank/DDBJ whole genome shotgun (WGS) entry which is preliminary data.</text>
</comment>
<gene>
    <name evidence="2" type="ORF">NDN08_007809</name>
</gene>
<feature type="region of interest" description="Disordered" evidence="1">
    <location>
        <begin position="78"/>
        <end position="102"/>
    </location>
</feature>
<dbReference type="AlphaFoldDB" id="A0AAV8V2Q2"/>
<organism evidence="2 3">
    <name type="scientific">Rhodosorus marinus</name>
    <dbReference type="NCBI Taxonomy" id="101924"/>
    <lineage>
        <taxon>Eukaryota</taxon>
        <taxon>Rhodophyta</taxon>
        <taxon>Stylonematophyceae</taxon>
        <taxon>Stylonematales</taxon>
        <taxon>Stylonemataceae</taxon>
        <taxon>Rhodosorus</taxon>
    </lineage>
</organism>
<name>A0AAV8V2Q2_9RHOD</name>
<feature type="compositionally biased region" description="Polar residues" evidence="1">
    <location>
        <begin position="156"/>
        <end position="165"/>
    </location>
</feature>
<accession>A0AAV8V2Q2</accession>
<sequence>MGDKWTGDYQPSGWGTRLVGLEYYQSARLYPPRPNTDPSILSPGASYSHLHGRFTPAASDLGDVSPSLYAPANYLASRGEYPDPSSDRKCTAGSDEGAAGESASGMHISEYPLIAEFAPPTTHCCSEPTFLLNLVPEDAEQYPHVDGADQGRRNVYGSSNPTNSCYPDEYYPPLDYQSPNPRDPESVGPDPGNFFIPGNNDTF</sequence>
<feature type="compositionally biased region" description="Basic and acidic residues" evidence="1">
    <location>
        <begin position="142"/>
        <end position="152"/>
    </location>
</feature>
<dbReference type="EMBL" id="JAMWBK010000002">
    <property type="protein sequence ID" value="KAJ8907703.1"/>
    <property type="molecule type" value="Genomic_DNA"/>
</dbReference>
<evidence type="ECO:0000313" key="3">
    <source>
        <dbReference type="Proteomes" id="UP001157974"/>
    </source>
</evidence>
<proteinExistence type="predicted"/>
<feature type="region of interest" description="Disordered" evidence="1">
    <location>
        <begin position="142"/>
        <end position="203"/>
    </location>
</feature>